<accession>A0A840F545</accession>
<dbReference type="InterPro" id="IPR036390">
    <property type="entry name" value="WH_DNA-bd_sf"/>
</dbReference>
<comment type="caution">
    <text evidence="1">The sequence shown here is derived from an EMBL/GenBank/DDBJ whole genome shotgun (WGS) entry which is preliminary data.</text>
</comment>
<dbReference type="GO" id="GO:0003677">
    <property type="term" value="F:DNA binding"/>
    <property type="evidence" value="ECO:0007669"/>
    <property type="project" value="UniProtKB-KW"/>
</dbReference>
<evidence type="ECO:0000313" key="2">
    <source>
        <dbReference type="Proteomes" id="UP000529795"/>
    </source>
</evidence>
<dbReference type="AlphaFoldDB" id="A0A840F545"/>
<protein>
    <submittedName>
        <fullName evidence="1">DNA-binding MarR family transcriptional regulator</fullName>
    </submittedName>
</protein>
<sequence>MEHRVVVPAPRRRDQALAFIMERLVRDRRSPSLLEISCELKVSVTRVKVLLAQLEKAGIIERRRGVQRGIVVRDVTRSRELLGEILDHLGWGVNGAPPHAPEPFPDEHLPRLRALKYLPSANEPGDHGQDR</sequence>
<reference evidence="1 2" key="1">
    <citation type="submission" date="2020-08" db="EMBL/GenBank/DDBJ databases">
        <title>Genomic Encyclopedia of Type Strains, Phase IV (KMG-IV): sequencing the most valuable type-strain genomes for metagenomic binning, comparative biology and taxonomic classification.</title>
        <authorList>
            <person name="Goeker M."/>
        </authorList>
    </citation>
    <scope>NUCLEOTIDE SEQUENCE [LARGE SCALE GENOMIC DNA]</scope>
    <source>
        <strain evidence="1 2">YC6723</strain>
    </source>
</reference>
<keyword evidence="1" id="KW-0238">DNA-binding</keyword>
<proteinExistence type="predicted"/>
<keyword evidence="2" id="KW-1185">Reference proteome</keyword>
<dbReference type="RefSeq" id="WP_183982611.1">
    <property type="nucleotide sequence ID" value="NZ_JACIEV010000002.1"/>
</dbReference>
<name>A0A840F545_9SPHN</name>
<evidence type="ECO:0000313" key="1">
    <source>
        <dbReference type="EMBL" id="MBB4152919.1"/>
    </source>
</evidence>
<dbReference type="Gene3D" id="1.10.10.10">
    <property type="entry name" value="Winged helix-like DNA-binding domain superfamily/Winged helix DNA-binding domain"/>
    <property type="match status" value="1"/>
</dbReference>
<dbReference type="Proteomes" id="UP000529795">
    <property type="component" value="Unassembled WGS sequence"/>
</dbReference>
<dbReference type="SUPFAM" id="SSF46785">
    <property type="entry name" value="Winged helix' DNA-binding domain"/>
    <property type="match status" value="1"/>
</dbReference>
<gene>
    <name evidence="1" type="ORF">GGQ80_000807</name>
</gene>
<dbReference type="InterPro" id="IPR036388">
    <property type="entry name" value="WH-like_DNA-bd_sf"/>
</dbReference>
<dbReference type="EMBL" id="JACIEV010000002">
    <property type="protein sequence ID" value="MBB4152919.1"/>
    <property type="molecule type" value="Genomic_DNA"/>
</dbReference>
<organism evidence="1 2">
    <name type="scientific">Sphingomonas jinjuensis</name>
    <dbReference type="NCBI Taxonomy" id="535907"/>
    <lineage>
        <taxon>Bacteria</taxon>
        <taxon>Pseudomonadati</taxon>
        <taxon>Pseudomonadota</taxon>
        <taxon>Alphaproteobacteria</taxon>
        <taxon>Sphingomonadales</taxon>
        <taxon>Sphingomonadaceae</taxon>
        <taxon>Sphingomonas</taxon>
    </lineage>
</organism>